<evidence type="ECO:0000259" key="8">
    <source>
        <dbReference type="PROSITE" id="PS51387"/>
    </source>
</evidence>
<dbReference type="InterPro" id="IPR016167">
    <property type="entry name" value="FAD-bd_PCMH_sub1"/>
</dbReference>
<comment type="catalytic activity">
    <reaction evidence="7">
        <text>N(6)-dimethylallyladenine + A + H2O = 3-methyl-2-butenal + adenine + AH2</text>
        <dbReference type="Rhea" id="RHEA:13625"/>
        <dbReference type="ChEBI" id="CHEBI:13193"/>
        <dbReference type="ChEBI" id="CHEBI:15377"/>
        <dbReference type="ChEBI" id="CHEBI:15825"/>
        <dbReference type="ChEBI" id="CHEBI:16708"/>
        <dbReference type="ChEBI" id="CHEBI:17499"/>
        <dbReference type="ChEBI" id="CHEBI:17660"/>
        <dbReference type="EC" id="1.5.99.12"/>
    </reaction>
</comment>
<dbReference type="InterPro" id="IPR016164">
    <property type="entry name" value="FAD-linked_Oxase-like_C"/>
</dbReference>
<dbReference type="PANTHER" id="PTHR13878:SF127">
    <property type="entry name" value="CYTOKININ DEHYDROGENASE 3"/>
    <property type="match status" value="1"/>
</dbReference>
<dbReference type="InterPro" id="IPR016169">
    <property type="entry name" value="FAD-bd_PCMH_sub2"/>
</dbReference>
<dbReference type="Gene3D" id="3.30.43.10">
    <property type="entry name" value="Uridine Diphospho-n-acetylenolpyruvylglucosamine Reductase, domain 2"/>
    <property type="match status" value="1"/>
</dbReference>
<evidence type="ECO:0000256" key="4">
    <source>
        <dbReference type="ARBA" id="ARBA00022630"/>
    </source>
</evidence>
<comment type="similarity">
    <text evidence="2">Belongs to the oxygen-dependent FAD-linked oxidoreductase family.</text>
</comment>
<evidence type="ECO:0000256" key="3">
    <source>
        <dbReference type="ARBA" id="ARBA00011928"/>
    </source>
</evidence>
<evidence type="ECO:0000256" key="1">
    <source>
        <dbReference type="ARBA" id="ARBA00001974"/>
    </source>
</evidence>
<dbReference type="Proteomes" id="UP000317650">
    <property type="component" value="Chromosome 5"/>
</dbReference>
<feature type="domain" description="FAD-binding PCMH-type" evidence="8">
    <location>
        <begin position="127"/>
        <end position="347"/>
    </location>
</feature>
<organism evidence="9 10">
    <name type="scientific">Musa balbisiana</name>
    <name type="common">Banana</name>
    <dbReference type="NCBI Taxonomy" id="52838"/>
    <lineage>
        <taxon>Eukaryota</taxon>
        <taxon>Viridiplantae</taxon>
        <taxon>Streptophyta</taxon>
        <taxon>Embryophyta</taxon>
        <taxon>Tracheophyta</taxon>
        <taxon>Spermatophyta</taxon>
        <taxon>Magnoliopsida</taxon>
        <taxon>Liliopsida</taxon>
        <taxon>Zingiberales</taxon>
        <taxon>Musaceae</taxon>
        <taxon>Musa</taxon>
    </lineage>
</organism>
<dbReference type="PANTHER" id="PTHR13878">
    <property type="entry name" value="GULONOLACTONE OXIDASE"/>
    <property type="match status" value="1"/>
</dbReference>
<dbReference type="InterPro" id="IPR006094">
    <property type="entry name" value="Oxid_FAD_bind_N"/>
</dbReference>
<dbReference type="EC" id="1.5.99.12" evidence="3"/>
<dbReference type="Gene3D" id="3.30.465.10">
    <property type="match status" value="1"/>
</dbReference>
<evidence type="ECO:0000313" key="9">
    <source>
        <dbReference type="EMBL" id="THU67403.1"/>
    </source>
</evidence>
<evidence type="ECO:0000256" key="2">
    <source>
        <dbReference type="ARBA" id="ARBA00005466"/>
    </source>
</evidence>
<dbReference type="GO" id="GO:0009690">
    <property type="term" value="P:cytokinin metabolic process"/>
    <property type="evidence" value="ECO:0007669"/>
    <property type="project" value="InterPro"/>
</dbReference>
<dbReference type="PROSITE" id="PS51387">
    <property type="entry name" value="FAD_PCMH"/>
    <property type="match status" value="1"/>
</dbReference>
<keyword evidence="4" id="KW-0285">Flavoprotein</keyword>
<dbReference type="InterPro" id="IPR016166">
    <property type="entry name" value="FAD-bd_PCMH"/>
</dbReference>
<evidence type="ECO:0000313" key="10">
    <source>
        <dbReference type="Proteomes" id="UP000317650"/>
    </source>
</evidence>
<dbReference type="AlphaFoldDB" id="A0A4S8JYJ8"/>
<dbReference type="InterPro" id="IPR016170">
    <property type="entry name" value="Cytok_DH_C_sf"/>
</dbReference>
<dbReference type="InterPro" id="IPR015345">
    <property type="entry name" value="Cytokinin_DH_FAD/cytokin-bd"/>
</dbReference>
<dbReference type="GO" id="GO:0019139">
    <property type="term" value="F:cytokinin dehydrogenase activity"/>
    <property type="evidence" value="ECO:0007669"/>
    <property type="project" value="UniProtKB-EC"/>
</dbReference>
<gene>
    <name evidence="9" type="ORF">C4D60_Mb05t24270</name>
</gene>
<dbReference type="STRING" id="52838.A0A4S8JYJ8"/>
<keyword evidence="6" id="KW-0560">Oxidoreductase</keyword>
<sequence>MIGSLRVVLRIFDRDQHLSPNLSPGFPSALSSSALPCLFTFHATVVFPFFPSFLPPLAINSPPAFLPFFAHSYLESPQPMSPQRLSHIPPSLLITLPQGLLELDIADRIYVDPDTTTRFSTDFGRLTRAPPSAVLYPSSPDDIAALVRFSYFSPHPFTVAARGCGHSVRGQALAPGGVVVDMPSLGRGRDDRINVSRGDGSSFWYVDAGGEQLWIDVLHEALKHGLAPRSWTDYLHLTVGGTLSNAGVSGQAFRHGPQISNVYELEVVTGRISTCLYSHNIYHRNNCPRSSVFSLKFLIDLIVGCSTGKGEMMRCSHNENPALFYGVLGGLGQLGIITRARIAVEPAPERVRWARLIYTDFVSFTRDQELLISMSEEGFDYVEGSLLMRDHSLIGNWRSSFFSDRDWEKVKLLASQFGAIYCLEGAVYYELATASSVDQVKVLILLSSPMQLVGLVPTIISSQDPRRCTAEIPLDCYFSPTVAETNTHANSCPISFVIDGSSMFIHDASVTTACIFLSLSSLSQRVFSKKLDSFLKQLSFVTGFAFANDVSYMAFLDRVHNGEMKLRSMGLWDVPHPWLNIFVPKSRIRDFEIGVFKGILRPNNSMGPVLIYPLKKNKYVQPFPALPNLWFNDSLTVPTAKMHAWVQVG</sequence>
<reference evidence="9 10" key="1">
    <citation type="journal article" date="2019" name="Nat. Plants">
        <title>Genome sequencing of Musa balbisiana reveals subgenome evolution and function divergence in polyploid bananas.</title>
        <authorList>
            <person name="Yao X."/>
        </authorList>
    </citation>
    <scope>NUCLEOTIDE SEQUENCE [LARGE SCALE GENOMIC DNA]</scope>
    <source>
        <strain evidence="10">cv. DH-PKW</strain>
        <tissue evidence="9">Leaves</tissue>
    </source>
</reference>
<dbReference type="Pfam" id="PF01565">
    <property type="entry name" value="FAD_binding_4"/>
    <property type="match status" value="1"/>
</dbReference>
<keyword evidence="5" id="KW-0274">FAD</keyword>
<proteinExistence type="inferred from homology"/>
<evidence type="ECO:0000256" key="5">
    <source>
        <dbReference type="ARBA" id="ARBA00022827"/>
    </source>
</evidence>
<keyword evidence="10" id="KW-1185">Reference proteome</keyword>
<evidence type="ECO:0000256" key="7">
    <source>
        <dbReference type="ARBA" id="ARBA00048224"/>
    </source>
</evidence>
<dbReference type="SUPFAM" id="SSF55103">
    <property type="entry name" value="FAD-linked oxidases, C-terminal domain"/>
    <property type="match status" value="2"/>
</dbReference>
<comment type="caution">
    <text evidence="9">The sequence shown here is derived from an EMBL/GenBank/DDBJ whole genome shotgun (WGS) entry which is preliminary data.</text>
</comment>
<protein>
    <recommendedName>
        <fullName evidence="3">cytokinin dehydrogenase</fullName>
        <ecNumber evidence="3">1.5.99.12</ecNumber>
    </recommendedName>
</protein>
<dbReference type="PROSITE" id="PS00862">
    <property type="entry name" value="OX2_COVAL_FAD"/>
    <property type="match status" value="1"/>
</dbReference>
<comment type="cofactor">
    <cofactor evidence="1">
        <name>FAD</name>
        <dbReference type="ChEBI" id="CHEBI:57692"/>
    </cofactor>
</comment>
<name>A0A4S8JYJ8_MUSBA</name>
<dbReference type="Pfam" id="PF09265">
    <property type="entry name" value="Cytokin-bind"/>
    <property type="match status" value="2"/>
</dbReference>
<dbReference type="InterPro" id="IPR006093">
    <property type="entry name" value="Oxy_OxRdtase_FAD_BS"/>
</dbReference>
<dbReference type="SUPFAM" id="SSF56176">
    <property type="entry name" value="FAD-binding/transporter-associated domain-like"/>
    <property type="match status" value="1"/>
</dbReference>
<accession>A0A4S8JYJ8</accession>
<dbReference type="Gene3D" id="3.40.462.10">
    <property type="entry name" value="FAD-linked oxidases, C-terminal domain"/>
    <property type="match status" value="2"/>
</dbReference>
<dbReference type="InterPro" id="IPR036318">
    <property type="entry name" value="FAD-bd_PCMH-like_sf"/>
</dbReference>
<dbReference type="GO" id="GO:0071949">
    <property type="term" value="F:FAD binding"/>
    <property type="evidence" value="ECO:0007669"/>
    <property type="project" value="InterPro"/>
</dbReference>
<dbReference type="InterPro" id="IPR050432">
    <property type="entry name" value="FAD-linked_Oxidoreductases_BP"/>
</dbReference>
<evidence type="ECO:0000256" key="6">
    <source>
        <dbReference type="ARBA" id="ARBA00023002"/>
    </source>
</evidence>
<dbReference type="EMBL" id="PYDT01000003">
    <property type="protein sequence ID" value="THU67403.1"/>
    <property type="molecule type" value="Genomic_DNA"/>
</dbReference>